<name>A0A7J6F6G0_CANSA</name>
<keyword evidence="7" id="KW-1185">Reference proteome</keyword>
<evidence type="ECO:0000256" key="1">
    <source>
        <dbReference type="ARBA" id="ARBA00023013"/>
    </source>
</evidence>
<keyword evidence="2" id="KW-0131">Cell cycle</keyword>
<organism evidence="4 6">
    <name type="scientific">Cannabis sativa</name>
    <name type="common">Hemp</name>
    <name type="synonym">Marijuana</name>
    <dbReference type="NCBI Taxonomy" id="3483"/>
    <lineage>
        <taxon>Eukaryota</taxon>
        <taxon>Viridiplantae</taxon>
        <taxon>Streptophyta</taxon>
        <taxon>Embryophyta</taxon>
        <taxon>Tracheophyta</taxon>
        <taxon>Spermatophyta</taxon>
        <taxon>Magnoliopsida</taxon>
        <taxon>eudicotyledons</taxon>
        <taxon>Gunneridae</taxon>
        <taxon>Pentapetalae</taxon>
        <taxon>rosids</taxon>
        <taxon>fabids</taxon>
        <taxon>Rosales</taxon>
        <taxon>Cannabaceae</taxon>
        <taxon>Cannabis</taxon>
    </lineage>
</organism>
<sequence length="135" mass="15220">MGLSEKKQHQVMDVGLDSDTANKKWVIAGIPSRTPLKPIYTTNNPRPPAPESIRGSDQGQVNHDIEDDEYCISTTPTGEESKIPRILTCPPAPKKKKRYSSKCKIYGSSVIREFFTTPPDFETVFTRHHHVERAN</sequence>
<gene>
    <name evidence="4" type="ORF">F8388_014896</name>
    <name evidence="5" type="ORF">G4B88_011023</name>
</gene>
<reference evidence="6 7" key="1">
    <citation type="journal article" date="2020" name="bioRxiv">
        <title>Sequence and annotation of 42 cannabis genomes reveals extensive copy number variation in cannabinoid synthesis and pathogen resistance genes.</title>
        <authorList>
            <person name="Mckernan K.J."/>
            <person name="Helbert Y."/>
            <person name="Kane L.T."/>
            <person name="Ebling H."/>
            <person name="Zhang L."/>
            <person name="Liu B."/>
            <person name="Eaton Z."/>
            <person name="Mclaughlin S."/>
            <person name="Kingan S."/>
            <person name="Baybayan P."/>
            <person name="Concepcion G."/>
            <person name="Jordan M."/>
            <person name="Riva A."/>
            <person name="Barbazuk W."/>
            <person name="Harkins T."/>
        </authorList>
    </citation>
    <scope>NUCLEOTIDE SEQUENCE [LARGE SCALE GENOMIC DNA]</scope>
    <source>
        <strain evidence="6 7">cv. Jamaican Lion 4</strain>
        <strain evidence="5">Father</strain>
        <strain evidence="4">Mother</strain>
        <tissue evidence="4">Leaf</tissue>
    </source>
</reference>
<dbReference type="InterPro" id="IPR040389">
    <property type="entry name" value="SMR"/>
</dbReference>
<dbReference type="EMBL" id="JAATIP010000153">
    <property type="protein sequence ID" value="KAF4366178.1"/>
    <property type="molecule type" value="Genomic_DNA"/>
</dbReference>
<dbReference type="AlphaFoldDB" id="A0A7J6F6G0"/>
<dbReference type="Proteomes" id="UP000583929">
    <property type="component" value="Unassembled WGS sequence"/>
</dbReference>
<proteinExistence type="predicted"/>
<dbReference type="GO" id="GO:0004860">
    <property type="term" value="F:protein kinase inhibitor activity"/>
    <property type="evidence" value="ECO:0007669"/>
    <property type="project" value="UniProtKB-KW"/>
</dbReference>
<dbReference type="OMA" id="KPHHQLD"/>
<dbReference type="OrthoDB" id="1302889at2759"/>
<evidence type="ECO:0000313" key="4">
    <source>
        <dbReference type="EMBL" id="KAF4366178.1"/>
    </source>
</evidence>
<protein>
    <recommendedName>
        <fullName evidence="8">Cyclin-dependent protein kinase inhibitor SMR6</fullName>
    </recommendedName>
</protein>
<feature type="region of interest" description="Disordered" evidence="3">
    <location>
        <begin position="36"/>
        <end position="97"/>
    </location>
</feature>
<evidence type="ECO:0000313" key="5">
    <source>
        <dbReference type="EMBL" id="KAF4395559.1"/>
    </source>
</evidence>
<evidence type="ECO:0008006" key="8">
    <source>
        <dbReference type="Google" id="ProtNLM"/>
    </source>
</evidence>
<evidence type="ECO:0000313" key="7">
    <source>
        <dbReference type="Proteomes" id="UP000583929"/>
    </source>
</evidence>
<comment type="caution">
    <text evidence="4">The sequence shown here is derived from an EMBL/GenBank/DDBJ whole genome shotgun (WGS) entry which is preliminary data.</text>
</comment>
<evidence type="ECO:0000256" key="2">
    <source>
        <dbReference type="ARBA" id="ARBA00023306"/>
    </source>
</evidence>
<evidence type="ECO:0000256" key="3">
    <source>
        <dbReference type="SAM" id="MobiDB-lite"/>
    </source>
</evidence>
<dbReference type="PANTHER" id="PTHR33142:SF48">
    <property type="entry name" value="CYCLIN-DEPENDENT PROTEIN KINASE INHIBITOR SMR15"/>
    <property type="match status" value="1"/>
</dbReference>
<dbReference type="PANTHER" id="PTHR33142">
    <property type="entry name" value="CYCLIN-DEPENDENT PROTEIN KINASE INHIBITOR SMR13"/>
    <property type="match status" value="1"/>
</dbReference>
<keyword evidence="1" id="KW-0649">Protein kinase inhibitor</keyword>
<dbReference type="Proteomes" id="UP000525078">
    <property type="component" value="Unassembled WGS sequence"/>
</dbReference>
<evidence type="ECO:0000313" key="6">
    <source>
        <dbReference type="Proteomes" id="UP000525078"/>
    </source>
</evidence>
<accession>A0A803PGU8</accession>
<dbReference type="GO" id="GO:0032875">
    <property type="term" value="P:regulation of DNA endoreduplication"/>
    <property type="evidence" value="ECO:0007669"/>
    <property type="project" value="InterPro"/>
</dbReference>
<accession>A0A7J6F6G0</accession>
<dbReference type="EMBL" id="JAATIQ010000040">
    <property type="protein sequence ID" value="KAF4395559.1"/>
    <property type="molecule type" value="Genomic_DNA"/>
</dbReference>